<dbReference type="Gene3D" id="3.30.410.40">
    <property type="match status" value="1"/>
</dbReference>
<name>A0A937RNI1_9ACTN</name>
<organism evidence="7 8">
    <name type="scientific">Frankia nepalensis</name>
    <dbReference type="NCBI Taxonomy" id="1836974"/>
    <lineage>
        <taxon>Bacteria</taxon>
        <taxon>Bacillati</taxon>
        <taxon>Actinomycetota</taxon>
        <taxon>Actinomycetes</taxon>
        <taxon>Frankiales</taxon>
        <taxon>Frankiaceae</taxon>
        <taxon>Frankia</taxon>
    </lineage>
</organism>
<evidence type="ECO:0000256" key="2">
    <source>
        <dbReference type="ARBA" id="ARBA00010790"/>
    </source>
</evidence>
<feature type="binding site" evidence="5">
    <location>
        <position position="223"/>
    </location>
    <ligand>
        <name>FAD</name>
        <dbReference type="ChEBI" id="CHEBI:57692"/>
    </ligand>
</feature>
<keyword evidence="3" id="KW-0285">Flavoprotein</keyword>
<dbReference type="InterPro" id="IPR012132">
    <property type="entry name" value="GMC_OxRdtase"/>
</dbReference>
<keyword evidence="8" id="KW-1185">Reference proteome</keyword>
<evidence type="ECO:0000256" key="4">
    <source>
        <dbReference type="ARBA" id="ARBA00022827"/>
    </source>
</evidence>
<reference evidence="7" key="1">
    <citation type="submission" date="2020-12" db="EMBL/GenBank/DDBJ databases">
        <title>Genomic characterization of non-nitrogen-fixing Frankia strains.</title>
        <authorList>
            <person name="Carlos-Shanley C."/>
            <person name="Guerra T."/>
            <person name="Hahn D."/>
        </authorList>
    </citation>
    <scope>NUCLEOTIDE SEQUENCE</scope>
    <source>
        <strain evidence="7">CN6</strain>
    </source>
</reference>
<dbReference type="Gene3D" id="3.50.50.60">
    <property type="entry name" value="FAD/NAD(P)-binding domain"/>
    <property type="match status" value="2"/>
</dbReference>
<comment type="caution">
    <text evidence="7">The sequence shown here is derived from an EMBL/GenBank/DDBJ whole genome shotgun (WGS) entry which is preliminary data.</text>
</comment>
<dbReference type="GO" id="GO:0050660">
    <property type="term" value="F:flavin adenine dinucleotide binding"/>
    <property type="evidence" value="ECO:0007669"/>
    <property type="project" value="InterPro"/>
</dbReference>
<protein>
    <submittedName>
        <fullName evidence="7">GMC family oxidoreductase</fullName>
    </submittedName>
</protein>
<dbReference type="InterPro" id="IPR036188">
    <property type="entry name" value="FAD/NAD-bd_sf"/>
</dbReference>
<dbReference type="InterPro" id="IPR000172">
    <property type="entry name" value="GMC_OxRdtase_N"/>
</dbReference>
<dbReference type="PANTHER" id="PTHR11552:SF147">
    <property type="entry name" value="CHOLINE DEHYDROGENASE, MITOCHONDRIAL"/>
    <property type="match status" value="1"/>
</dbReference>
<comment type="similarity">
    <text evidence="2">Belongs to the GMC oxidoreductase family.</text>
</comment>
<comment type="cofactor">
    <cofactor evidence="1 5">
        <name>FAD</name>
        <dbReference type="ChEBI" id="CHEBI:57692"/>
    </cofactor>
</comment>
<dbReference type="SUPFAM" id="SSF54373">
    <property type="entry name" value="FAD-linked reductases, C-terminal domain"/>
    <property type="match status" value="1"/>
</dbReference>
<gene>
    <name evidence="7" type="ORF">I7412_40980</name>
</gene>
<evidence type="ECO:0000259" key="6">
    <source>
        <dbReference type="PROSITE" id="PS00624"/>
    </source>
</evidence>
<sequence length="572" mass="60846">MPSGFDVIVVGGGTSGCIVARRFVDGGARVLLLEAGQDIDPDDVPSDISDLYPRSYYNPDYAWPGLQAQQQADPASPPSPFTQARVLGGGSALMGMVALRGLSADYESWSKTVPEWSTAEVERTFVRLEDDADFADERHGRGGPIAVRRLDRASWPAFVAALGAASERAGFRYIADFNTDDRDGFGPLPLSRTASSRVSSASAFLPGWLRAGGSPRVQSGVEVDQLLFSGSRCVGVRATAGGQPVTFHADRVVVCGGAVFTPLLLQRSGIGDANMLRKLGIEVVTPLGGVGENLQNHPVVYLATHIPRAARQPRSIRQGFIAGLRASSGIEGGFGDLNAAYLNKSSWHGLGESIGGLGVSLMAPRSRGSVRLAQAGSSNRPEILFNFLSDPVDRRRMQFGVELAAELLADGDVRKHRHEVFTAGYNQVVRALNAPGFRNAALTTLIAALLDGPGFGRRSMLRIGMSTGALSERRLRDPMWRERTMLAGTFGTYHVAGTCAMGPADDPEAVVDYRGDVIGLDGLTIADASIMRTIPRANTNLPVQMVAMRIADLQLNSSYPHPSSSAGAEGLT</sequence>
<dbReference type="PANTHER" id="PTHR11552">
    <property type="entry name" value="GLUCOSE-METHANOL-CHOLINE GMC OXIDOREDUCTASE"/>
    <property type="match status" value="1"/>
</dbReference>
<evidence type="ECO:0000256" key="3">
    <source>
        <dbReference type="ARBA" id="ARBA00022630"/>
    </source>
</evidence>
<evidence type="ECO:0000256" key="1">
    <source>
        <dbReference type="ARBA" id="ARBA00001974"/>
    </source>
</evidence>
<dbReference type="AlphaFoldDB" id="A0A937RNI1"/>
<dbReference type="EMBL" id="JAEACQ010000382">
    <property type="protein sequence ID" value="MBL7633425.1"/>
    <property type="molecule type" value="Genomic_DNA"/>
</dbReference>
<dbReference type="InterPro" id="IPR007867">
    <property type="entry name" value="GMC_OxRtase_C"/>
</dbReference>
<feature type="binding site" evidence="5">
    <location>
        <position position="86"/>
    </location>
    <ligand>
        <name>FAD</name>
        <dbReference type="ChEBI" id="CHEBI:57692"/>
    </ligand>
</feature>
<dbReference type="Pfam" id="PF05199">
    <property type="entry name" value="GMC_oxred_C"/>
    <property type="match status" value="1"/>
</dbReference>
<evidence type="ECO:0000256" key="5">
    <source>
        <dbReference type="PIRSR" id="PIRSR000137-2"/>
    </source>
</evidence>
<proteinExistence type="inferred from homology"/>
<feature type="binding site" evidence="5">
    <location>
        <begin position="14"/>
        <end position="15"/>
    </location>
    <ligand>
        <name>FAD</name>
        <dbReference type="ChEBI" id="CHEBI:57692"/>
    </ligand>
</feature>
<dbReference type="SUPFAM" id="SSF51905">
    <property type="entry name" value="FAD/NAD(P)-binding domain"/>
    <property type="match status" value="1"/>
</dbReference>
<dbReference type="PIRSF" id="PIRSF000137">
    <property type="entry name" value="Alcohol_oxidase"/>
    <property type="match status" value="1"/>
</dbReference>
<dbReference type="Pfam" id="PF00732">
    <property type="entry name" value="GMC_oxred_N"/>
    <property type="match status" value="1"/>
</dbReference>
<feature type="domain" description="Glucose-methanol-choline oxidoreductase N-terminal" evidence="6">
    <location>
        <begin position="257"/>
        <end position="271"/>
    </location>
</feature>
<evidence type="ECO:0000313" key="8">
    <source>
        <dbReference type="Proteomes" id="UP000604475"/>
    </source>
</evidence>
<accession>A0A937RNI1</accession>
<keyword evidence="4 5" id="KW-0274">FAD</keyword>
<dbReference type="PROSITE" id="PS00624">
    <property type="entry name" value="GMC_OXRED_2"/>
    <property type="match status" value="1"/>
</dbReference>
<evidence type="ECO:0000313" key="7">
    <source>
        <dbReference type="EMBL" id="MBL7633425.1"/>
    </source>
</evidence>
<dbReference type="GO" id="GO:0016614">
    <property type="term" value="F:oxidoreductase activity, acting on CH-OH group of donors"/>
    <property type="evidence" value="ECO:0007669"/>
    <property type="project" value="InterPro"/>
</dbReference>
<dbReference type="Proteomes" id="UP000604475">
    <property type="component" value="Unassembled WGS sequence"/>
</dbReference>
<dbReference type="RefSeq" id="WP_203031890.1">
    <property type="nucleotide sequence ID" value="NZ_JADWYU010000246.1"/>
</dbReference>